<organism evidence="1 2">
    <name type="scientific">Tulasnella calospora MUT 4182</name>
    <dbReference type="NCBI Taxonomy" id="1051891"/>
    <lineage>
        <taxon>Eukaryota</taxon>
        <taxon>Fungi</taxon>
        <taxon>Dikarya</taxon>
        <taxon>Basidiomycota</taxon>
        <taxon>Agaricomycotina</taxon>
        <taxon>Agaricomycetes</taxon>
        <taxon>Cantharellales</taxon>
        <taxon>Tulasnellaceae</taxon>
        <taxon>Tulasnella</taxon>
    </lineage>
</organism>
<dbReference type="HOGENOM" id="CLU_2279525_0_0_1"/>
<name>A0A0C3QIK7_9AGAM</name>
<dbReference type="AlphaFoldDB" id="A0A0C3QIK7"/>
<reference evidence="2" key="2">
    <citation type="submission" date="2015-01" db="EMBL/GenBank/DDBJ databases">
        <title>Evolutionary Origins and Diversification of the Mycorrhizal Mutualists.</title>
        <authorList>
            <consortium name="DOE Joint Genome Institute"/>
            <consortium name="Mycorrhizal Genomics Consortium"/>
            <person name="Kohler A."/>
            <person name="Kuo A."/>
            <person name="Nagy L.G."/>
            <person name="Floudas D."/>
            <person name="Copeland A."/>
            <person name="Barry K.W."/>
            <person name="Cichocki N."/>
            <person name="Veneault-Fourrey C."/>
            <person name="LaButti K."/>
            <person name="Lindquist E.A."/>
            <person name="Lipzen A."/>
            <person name="Lundell T."/>
            <person name="Morin E."/>
            <person name="Murat C."/>
            <person name="Riley R."/>
            <person name="Ohm R."/>
            <person name="Sun H."/>
            <person name="Tunlid A."/>
            <person name="Henrissat B."/>
            <person name="Grigoriev I.V."/>
            <person name="Hibbett D.S."/>
            <person name="Martin F."/>
        </authorList>
    </citation>
    <scope>NUCLEOTIDE SEQUENCE [LARGE SCALE GENOMIC DNA]</scope>
    <source>
        <strain evidence="2">MUT 4182</strain>
    </source>
</reference>
<keyword evidence="2" id="KW-1185">Reference proteome</keyword>
<sequence>MSAMSIRMENVGSHGIQSWPSAFGGIVKRSRAREFWSAGPARHVGSYQCIVHLVGSTYARVPQVGQGLHLWILRLYVQPIHYSVTEIIHLESMSGIFLPKGK</sequence>
<protein>
    <submittedName>
        <fullName evidence="1">Uncharacterized protein</fullName>
    </submittedName>
</protein>
<reference evidence="1 2" key="1">
    <citation type="submission" date="2014-04" db="EMBL/GenBank/DDBJ databases">
        <authorList>
            <consortium name="DOE Joint Genome Institute"/>
            <person name="Kuo A."/>
            <person name="Girlanda M."/>
            <person name="Perotto S."/>
            <person name="Kohler A."/>
            <person name="Nagy L.G."/>
            <person name="Floudas D."/>
            <person name="Copeland A."/>
            <person name="Barry K.W."/>
            <person name="Cichocki N."/>
            <person name="Veneault-Fourrey C."/>
            <person name="LaButti K."/>
            <person name="Lindquist E.A."/>
            <person name="Lipzen A."/>
            <person name="Lundell T."/>
            <person name="Morin E."/>
            <person name="Murat C."/>
            <person name="Sun H."/>
            <person name="Tunlid A."/>
            <person name="Henrissat B."/>
            <person name="Grigoriev I.V."/>
            <person name="Hibbett D.S."/>
            <person name="Martin F."/>
            <person name="Nordberg H.P."/>
            <person name="Cantor M.N."/>
            <person name="Hua S.X."/>
        </authorList>
    </citation>
    <scope>NUCLEOTIDE SEQUENCE [LARGE SCALE GENOMIC DNA]</scope>
    <source>
        <strain evidence="1 2">MUT 4182</strain>
    </source>
</reference>
<evidence type="ECO:0000313" key="2">
    <source>
        <dbReference type="Proteomes" id="UP000054248"/>
    </source>
</evidence>
<dbReference type="Proteomes" id="UP000054248">
    <property type="component" value="Unassembled WGS sequence"/>
</dbReference>
<accession>A0A0C3QIK7</accession>
<proteinExistence type="predicted"/>
<gene>
    <name evidence="1" type="ORF">M407DRAFT_207086</name>
</gene>
<dbReference type="EMBL" id="KN823035">
    <property type="protein sequence ID" value="KIO25814.1"/>
    <property type="molecule type" value="Genomic_DNA"/>
</dbReference>
<evidence type="ECO:0000313" key="1">
    <source>
        <dbReference type="EMBL" id="KIO25814.1"/>
    </source>
</evidence>